<evidence type="ECO:0000256" key="4">
    <source>
        <dbReference type="SAM" id="MobiDB-lite"/>
    </source>
</evidence>
<feature type="signal peptide" evidence="5">
    <location>
        <begin position="1"/>
        <end position="24"/>
    </location>
</feature>
<keyword evidence="2" id="KW-0964">Secreted</keyword>
<evidence type="ECO:0000313" key="8">
    <source>
        <dbReference type="Proteomes" id="UP000002168"/>
    </source>
</evidence>
<dbReference type="Pfam" id="PF03534">
    <property type="entry name" value="SpvB"/>
    <property type="match status" value="1"/>
</dbReference>
<evidence type="ECO:0000256" key="3">
    <source>
        <dbReference type="ARBA" id="ARBA00023026"/>
    </source>
</evidence>
<dbReference type="Gene3D" id="2.180.10.10">
    <property type="entry name" value="RHS repeat-associated core"/>
    <property type="match status" value="1"/>
</dbReference>
<dbReference type="RefSeq" id="WP_012322848.1">
    <property type="nucleotide sequence ID" value="NC_010506.1"/>
</dbReference>
<dbReference type="InterPro" id="IPR022385">
    <property type="entry name" value="Rhs_assc_core"/>
</dbReference>
<evidence type="ECO:0000259" key="6">
    <source>
        <dbReference type="PROSITE" id="PS50853"/>
    </source>
</evidence>
<evidence type="ECO:0000256" key="1">
    <source>
        <dbReference type="ARBA" id="ARBA00004613"/>
    </source>
</evidence>
<dbReference type="CDD" id="cd00063">
    <property type="entry name" value="FN3"/>
    <property type="match status" value="1"/>
</dbReference>
<gene>
    <name evidence="7" type="ordered locus">Swoo_0198</name>
</gene>
<dbReference type="SMART" id="SM00060">
    <property type="entry name" value="FN3"/>
    <property type="match status" value="12"/>
</dbReference>
<dbReference type="SUPFAM" id="SSF49265">
    <property type="entry name" value="Fibronectin type III"/>
    <property type="match status" value="9"/>
</dbReference>
<dbReference type="Gene3D" id="2.60.40.10">
    <property type="entry name" value="Immunoglobulins"/>
    <property type="match status" value="11"/>
</dbReference>
<evidence type="ECO:0000313" key="7">
    <source>
        <dbReference type="EMBL" id="ACA84499.1"/>
    </source>
</evidence>
<accession>B1KM86</accession>
<dbReference type="HOGENOM" id="CLU_225140_0_0_6"/>
<dbReference type="PROSITE" id="PS50853">
    <property type="entry name" value="FN3"/>
    <property type="match status" value="3"/>
</dbReference>
<feature type="domain" description="Fibronectin type-III" evidence="6">
    <location>
        <begin position="1083"/>
        <end position="1171"/>
    </location>
</feature>
<organism evidence="7 8">
    <name type="scientific">Shewanella woodyi (strain ATCC 51908 / MS32)</name>
    <dbReference type="NCBI Taxonomy" id="392500"/>
    <lineage>
        <taxon>Bacteria</taxon>
        <taxon>Pseudomonadati</taxon>
        <taxon>Pseudomonadota</taxon>
        <taxon>Gammaproteobacteria</taxon>
        <taxon>Alteromonadales</taxon>
        <taxon>Shewanellaceae</taxon>
        <taxon>Shewanella</taxon>
    </lineage>
</organism>
<dbReference type="InterPro" id="IPR050708">
    <property type="entry name" value="T6SS_VgrG/RHS"/>
</dbReference>
<dbReference type="Proteomes" id="UP000002168">
    <property type="component" value="Chromosome"/>
</dbReference>
<dbReference type="GO" id="GO:0005576">
    <property type="term" value="C:extracellular region"/>
    <property type="evidence" value="ECO:0007669"/>
    <property type="project" value="UniProtKB-SubCell"/>
</dbReference>
<dbReference type="EMBL" id="CP000961">
    <property type="protein sequence ID" value="ACA84499.1"/>
    <property type="molecule type" value="Genomic_DNA"/>
</dbReference>
<dbReference type="STRING" id="392500.Swoo_0198"/>
<name>B1KM86_SHEWM</name>
<keyword evidence="5" id="KW-0732">Signal</keyword>
<keyword evidence="8" id="KW-1185">Reference proteome</keyword>
<feature type="chain" id="PRO_5002766832" evidence="5">
    <location>
        <begin position="25"/>
        <end position="3333"/>
    </location>
</feature>
<dbReference type="InterPro" id="IPR003284">
    <property type="entry name" value="Sal_SpvB"/>
</dbReference>
<keyword evidence="3" id="KW-0843">Virulence</keyword>
<dbReference type="InterPro" id="IPR003961">
    <property type="entry name" value="FN3_dom"/>
</dbReference>
<feature type="domain" description="Fibronectin type-III" evidence="6">
    <location>
        <begin position="994"/>
        <end position="1081"/>
    </location>
</feature>
<dbReference type="eggNOG" id="COG3209">
    <property type="taxonomic scope" value="Bacteria"/>
</dbReference>
<feature type="region of interest" description="Disordered" evidence="4">
    <location>
        <begin position="3130"/>
        <end position="3159"/>
    </location>
</feature>
<dbReference type="eggNOG" id="COG4733">
    <property type="taxonomic scope" value="Bacteria"/>
</dbReference>
<protein>
    <submittedName>
        <fullName evidence="7">YD repeat protein</fullName>
    </submittedName>
</protein>
<proteinExistence type="predicted"/>
<dbReference type="GO" id="GO:0005737">
    <property type="term" value="C:cytoplasm"/>
    <property type="evidence" value="ECO:0007669"/>
    <property type="project" value="InterPro"/>
</dbReference>
<evidence type="ECO:0000256" key="2">
    <source>
        <dbReference type="ARBA" id="ARBA00022525"/>
    </source>
</evidence>
<comment type="subcellular location">
    <subcellularLocation>
        <location evidence="1">Secreted</location>
    </subcellularLocation>
</comment>
<reference evidence="7 8" key="1">
    <citation type="submission" date="2008-02" db="EMBL/GenBank/DDBJ databases">
        <title>Complete sequence of Shewanella woodyi ATCC 51908.</title>
        <authorList>
            <consortium name="US DOE Joint Genome Institute"/>
            <person name="Copeland A."/>
            <person name="Lucas S."/>
            <person name="Lapidus A."/>
            <person name="Glavina del Rio T."/>
            <person name="Dalin E."/>
            <person name="Tice H."/>
            <person name="Bruce D."/>
            <person name="Goodwin L."/>
            <person name="Pitluck S."/>
            <person name="Sims D."/>
            <person name="Brettin T."/>
            <person name="Detter J.C."/>
            <person name="Han C."/>
            <person name="Kuske C.R."/>
            <person name="Schmutz J."/>
            <person name="Larimer F."/>
            <person name="Land M."/>
            <person name="Hauser L."/>
            <person name="Kyrpides N."/>
            <person name="Lykidis A."/>
            <person name="Zhao J.-S."/>
            <person name="Richardson P."/>
        </authorList>
    </citation>
    <scope>NUCLEOTIDE SEQUENCE [LARGE SCALE GENOMIC DNA]</scope>
    <source>
        <strain evidence="8">ATCC 51908 / MS32</strain>
    </source>
</reference>
<dbReference type="InterPro" id="IPR036116">
    <property type="entry name" value="FN3_sf"/>
</dbReference>
<dbReference type="PANTHER" id="PTHR32305">
    <property type="match status" value="1"/>
</dbReference>
<dbReference type="NCBIfam" id="TIGR03696">
    <property type="entry name" value="Rhs_assc_core"/>
    <property type="match status" value="1"/>
</dbReference>
<feature type="domain" description="Fibronectin type-III" evidence="6">
    <location>
        <begin position="905"/>
        <end position="993"/>
    </location>
</feature>
<dbReference type="InterPro" id="IPR028994">
    <property type="entry name" value="Integrin_alpha_N"/>
</dbReference>
<evidence type="ECO:0000256" key="5">
    <source>
        <dbReference type="SAM" id="SignalP"/>
    </source>
</evidence>
<dbReference type="KEGG" id="swd:Swoo_0198"/>
<dbReference type="PANTHER" id="PTHR32305:SF15">
    <property type="entry name" value="PROTEIN RHSA-RELATED"/>
    <property type="match status" value="1"/>
</dbReference>
<dbReference type="InterPro" id="IPR013783">
    <property type="entry name" value="Ig-like_fold"/>
</dbReference>
<dbReference type="SUPFAM" id="SSF69318">
    <property type="entry name" value="Integrin alpha N-terminal domain"/>
    <property type="match status" value="1"/>
</dbReference>
<sequence length="3333" mass="359681" precursor="true">MRPTSWMMKLFSTALFLFSFSVTAEWEPEPQPVPNIPYSVTVPSISLNGSYEISWLLTSSGSPSFLTYRLKESKNGGAWNIIYQGNLSHYTVANRQSGKYQYRVDARIDTVWGGYKTSQNTYVIRTPSSITVPLSDTNGAYSVSWAAVSGATGYQLEQRVGSGSWTSIYSGTARSRSVSGLGTNKYQYRVKAKYGSISGNYRTSAVTYVVRTPSSISVPSNDGDGAYSISWAAVSGATGYQLEQRVGSGSWTSIYSGTGRSKSLSGLGTNTYQYRVKAKYGSVSGSYRTSAATYVVKTPSSISAPSNDGDGTYSISWAAVSGATGYQLEQRVGSGSWTSIYSGTGRSKSVSGLGTNTYQYRVKAKYGSVSGSYRTSAATYVVKTPSSISAPSNDGDGTYSISWAAVSGATGYQLEQRVGSGSWTSIYSGTGRSKSVSGLGTNTYQYRVKAKYGSVSGGYRTSAATYVVKTPSSISVPSNDGDGAYSISWAAVSGATGYQLEQRVGSGSWTSIYSGTARSRSVSGLGTNTYQYRVKAKYGSVSGGYRTSAATYVVKTPSSISVPSNDGDGAYSISWAAVSGATGYQLEQKTGSGSWTSIYSGTGRSKSVSGLGTNTYQYRVKAKYGSVSGGYRTSAATYVVKTPSSISVPSNDADGAYSISWAAVSGATSYQLEQKVGSGNWASIYSGTSVAKSVSGQTNNTYQYRVKAKYGSVSGGYRTSSVVTVLLPPPVPASIATPTSTVANGSYTISWPASATATSYTLAERVNGGSWSHTTVSGLNKSYSGRGNASYQYAVRGCNASACGGWKYSGTFNVLNKPAVPSSITTPSTNYTSSFTVSWPATSTATSYTLAQSVNGASWTHETVNGTSKSYTNRTNATYRYAVRACNSSGCSNYRYSNTFTNTLPPSSISVPSSSTTGSFTISWAQVSTATSYRLQESVSNGAWSTIASPTATNYNRTGRPNGSYKYQVRACNASGCSAWRASSTLTVLMPPPVPASLSVPTVTNTNGIIELSWSASSTATEYTLQEQKNGGAWESGTLAATSYTRADRTNGNYIYRVRACNTSGCSGWRTSSTVTVLLPPLTPSSVSVPSSTVTDGNIAISWSSVSTATSYTLQQSANSGAWTNLASQGGTSFAQVVNADGSYQYRVNACNTSGCSDWKVSSAVTVTLPPAWRQTKQTSVTDAGGSDTAPSESIDLTAAVLKGKAGVSGGQASYQIPIDLPPGRNGIQPKVSLSYNSQGGNGIAGVGWSLNAGSAISRCGATYAQDGFTRAVTFSADTDRLCFNGQRLITLSSNDSYGTSGTEYRTEMDSFVKVVQSGEINSASTSFTVHRPDGSQATYGSNANSRFTPSGLTTTLTWKVTQESWANGNNTIDYEYDTSVSGEHLLSKIYYTGSAGTDGDRVVEFIYENRTDNRKSYMVGGQLIIQRRLKNISTYFGSTKVAKYEMNYGYSNASARTLLSSVQQCGYKSGAEQCVSSTQFSWADSQYIETTPKIVSFSGQTSVYGEGELQLIQPLGDINGDGTLDWPNVLASAEMELISEHQKPVATCHYTYLSASNTCIAADIDADGKVDLHQVSAGTLHFYLSKTNTWFDTSIAINSLTHGIGGDKYDQVQAVSDYNGDGYPDLLIYSFGDGKDRSLYLYPHSQNIETPFSFNSRYLVSNDFNTFLENYKWQQRRNVEAVGDIDGNGLSDFMVSDVYSSGHGYTPNEPKYLLLNKSTPSSFNFESKPLDSLPQRVFGSIFIDTNGDGLRDWIHYSGDATTNQGWMIRVNKGGGSFTSATKFASTGTIPIGLIMQGNPQEPTDEFYYIAHQRAFKIADIDNDGIEELLFPHDVLTNGCMSFNGNYQRCGLSIHSPTSELSTPLLTQMRNSAQDDQTLYRYKMLKFSHQDSNISAVKLNSPFMGTYGESALMDANGNGLLDMVFAYGPDSSGVWLESPEAGPLGTEYGLYIQRGYGSGSGQTANDYDAIDYLQSVTDNLGNQSQWRFRPLSTGENSAGELKVHNRVDDYVGNGYIHFGSSMYVVQSFEQSNGVGGTSETEYAYKGAMYNLQGRGFTGFREIIEKDVARNRVTSSVFKQKFPEVSLLESQTVNIDGTTVATTEQTWADNPQHTISGVYHNINTSTVTHSYGLSGSSEQRSSVEQTIDTADVTEHGNIKKRTKVVTDYIDGGANRYQTVVDTVFIPDTDNWFLGKFESRKTTTNVMARGWASDPYTSTDTEQWQTLTVDSWDTTHYKPTQVTHTASGSSCSRLESTTLNSYGLPSQVSVTGDSSSCSALTARSTSFTYTKNGTSQADDGYLPYKVTNAKGHVTTTEYDMGLGVPTKVTAPNSIITQTQYDAIGRPVQMSQTGSPTQYLRYLLASSGSHAPTHAKLMTRTTSAGMPTQELYLDSLGRTLRSATQGFDGSNYQYLDKKYDSLGHLTHESLPFYDGDSADYTIFSDFDGFDRPKQRSLPNGESGGLISTYSYTGLKTDITVDSRTMSRTYGMQGLLYETVDAAGGSNRFAYDGAGRPLVIQDANSQQIKASYNGFGHKTQVIDPNQGTTTFGYNTLGELDSQTDANQVTQTFALDTLGRITAKTLTGSNANGSASYTWDTLKQGMLSSETQNGITRSYSYTSNLQLATSSVKVATSAGGDNVTRTVKHQYDSFYGRPKALTYPNNLTLEYRYNDTGYLNQTRNAASGYIYRTVTDMDAAGHLTGSQMANALLTQSSSYNSEGTMASTQVTSSLGLLHQHYYEQYDSFMNLTAERNAVTGLEKRYVYDNLNRLEQYSFSNAGFAIYDSATPFAATVDYGYDAVGNLLKKSDYSRNTANAYEYNSSCTSDSNAGPNAVCAITKLNGTKVSFKYDKRGNLISGDNLTMTYNALDKPLTISGRGPGNNTSTGFVYGSDNMRALQTRTVSGTTTKTHYVDKLFETDNDGSWRAYISDIAVLSYTPQKSHQLLYTLRDRLGSATTMVDHQGNVISRRYFDPFGRTSTASTAGSLGDLLDTNRNRRGFTDHEHLNEQKLIHMNGRVYDYNLGRFMSVDPLIQSPTSTQSVNPYSYIMNNPLAGTDPTGYKAEVDEHKIKVSTIGSRIKQTVTATVSKSGGTTKVHLTGGNGAAQNAVKGAITGKLASAGFKVSDIGGAKEVAQGGGDSVQNKSENESLGSTSKWNKPTDSQQLTIKDKAKSEITKNEEFIASLRTPDSSGYRRIAAAYGYNSKQDFSKTAEVLINRAIKVIEKLKNIIENPLQVSVFQNYGEDYGQEVGGRIAVSTLYLSKKSDVTTMSHELMHTLGYGHGIKNFDTLSSYAKWARNPVINRWHSDLSTLADRKSYRKILKDNVYVYENSLNGK</sequence>
<feature type="compositionally biased region" description="Polar residues" evidence="4">
    <location>
        <begin position="3137"/>
        <end position="3159"/>
    </location>
</feature>